<sequence length="984" mass="109570">MADVGSINKGIRLDIQQIQLEAQHRWLRPAEICEILRNYQRFHISSEPPNKPPSGSLFLFDRNALRYFRKDYHNWRKKRDGKTVKEAHEKLKVGSIDALHCYYAHGEENENFQRRSYWLLEEDFMHIVFVHYLEVKGNKSSMREIEAMRASSQTTNSLSSSFSNHSEAPPANAGSPSVTSSLTSACEDIEHVPGLDYDSLAQGGGRGDDAVQSTTPDLEIWEEVFQRCTRGLEAGSSHPLIPSPLPAGSGITGEDDGNFCQLLGGDIASNLGSEGPLIKSNLQKNIRIELPSAECHGGPYGEESSYPVKKPLLGSIQAAEGLQKVDSFSKWASKELADVDDLHLDSSSNLSWCNIEGSSAAVDSSITPGLQMDNYTMSPSISQDQLFSIVDFSPTWAYTDSETEQVHITGRFLKSLQEEAKCNLSCMFGEVEVPADVLEDGVLCCYAPPLNAGRVPFYVTCSNRLACSEVREFEYRLEPSRVGYNRNIETASISSSGVNEMVLRERLERLLSLRSSENVYPHSNDDSKKQQMINNIMLLMENEQGCEILEVTSDDDSFSKNVMKEKLFLWLIDKLNEDGKGPNVLDKEGQGVLHLAAALGYDWIIQPTLEARVSINFRDVNGWTALHWAAFCGREKTVALLVSLGAASGALADPSPEFPLGRTPADLASANGYKGISGFLAESSLTAHLATLTINDRNVNGEAEDSISKAVQTISQRTATPGDEGDASGDLSLKDSLAAVCNATQAAGRIHQVFRMQSFQRKQISDYARDEPELTNERLLSLITTMIQKSGQDDVQSHSAALHIQKKYRGWKKRKEFLIIREGVVKIQAHVRGHQVRKRYKTVVWSVGILEKVILRWRRKGAGLRGFRSDMQINGPSKQGLPSEDDDYDYLKEGRKQSEERLQKALVRVKSMVQYPEARAQYRRLLTTVEGFQKMQQHSCSNFSNTSESLPVEGEDDMIDVGEANMIDVDTWLDDDNFMAIAFD</sequence>
<dbReference type="Proteomes" id="UP001279734">
    <property type="component" value="Unassembled WGS sequence"/>
</dbReference>
<keyword evidence="19" id="KW-1185">Reference proteome</keyword>
<keyword evidence="8" id="KW-0346">Stress response</keyword>
<keyword evidence="6" id="KW-0112">Calmodulin-binding</keyword>
<dbReference type="SUPFAM" id="SSF48403">
    <property type="entry name" value="Ankyrin repeat"/>
    <property type="match status" value="1"/>
</dbReference>
<organism evidence="18 19">
    <name type="scientific">Nepenthes gracilis</name>
    <name type="common">Slender pitcher plant</name>
    <dbReference type="NCBI Taxonomy" id="150966"/>
    <lineage>
        <taxon>Eukaryota</taxon>
        <taxon>Viridiplantae</taxon>
        <taxon>Streptophyta</taxon>
        <taxon>Embryophyta</taxon>
        <taxon>Tracheophyta</taxon>
        <taxon>Spermatophyta</taxon>
        <taxon>Magnoliopsida</taxon>
        <taxon>eudicotyledons</taxon>
        <taxon>Gunneridae</taxon>
        <taxon>Pentapetalae</taxon>
        <taxon>Caryophyllales</taxon>
        <taxon>Nepenthaceae</taxon>
        <taxon>Nepenthes</taxon>
    </lineage>
</organism>
<dbReference type="PROSITE" id="PS50088">
    <property type="entry name" value="ANK_REPEAT"/>
    <property type="match status" value="1"/>
</dbReference>
<dbReference type="EMBL" id="BSYO01000004">
    <property type="protein sequence ID" value="GMH03008.1"/>
    <property type="molecule type" value="Genomic_DNA"/>
</dbReference>
<evidence type="ECO:0000256" key="1">
    <source>
        <dbReference type="ARBA" id="ARBA00004123"/>
    </source>
</evidence>
<keyword evidence="4" id="KW-0677">Repeat</keyword>
<dbReference type="Pfam" id="PF03859">
    <property type="entry name" value="CG-1"/>
    <property type="match status" value="1"/>
</dbReference>
<keyword evidence="5" id="KW-0106">Calcium</keyword>
<gene>
    <name evidence="18" type="ORF">Nepgr_004847</name>
</gene>
<evidence type="ECO:0000256" key="2">
    <source>
        <dbReference type="ARBA" id="ARBA00008267"/>
    </source>
</evidence>
<dbReference type="Gene3D" id="1.20.5.190">
    <property type="match status" value="1"/>
</dbReference>
<feature type="domain" description="CG-1" evidence="17">
    <location>
        <begin position="15"/>
        <end position="141"/>
    </location>
</feature>
<dbReference type="PANTHER" id="PTHR23335:SF29">
    <property type="entry name" value="CALMODULIN-BINDING TRANSCRIPTION ACTIVATOR 1"/>
    <property type="match status" value="1"/>
</dbReference>
<feature type="repeat" description="ANK" evidence="15">
    <location>
        <begin position="621"/>
        <end position="653"/>
    </location>
</feature>
<comment type="similarity">
    <text evidence="2">Belongs to the CAMTA family.</text>
</comment>
<evidence type="ECO:0000256" key="11">
    <source>
        <dbReference type="ARBA" id="ARBA00023125"/>
    </source>
</evidence>
<dbReference type="GO" id="GO:0009409">
    <property type="term" value="P:response to cold"/>
    <property type="evidence" value="ECO:0007669"/>
    <property type="project" value="UniProtKB-ARBA"/>
</dbReference>
<dbReference type="SMART" id="SM01076">
    <property type="entry name" value="CG-1"/>
    <property type="match status" value="1"/>
</dbReference>
<dbReference type="Gene3D" id="1.25.40.20">
    <property type="entry name" value="Ankyrin repeat-containing domain"/>
    <property type="match status" value="1"/>
</dbReference>
<evidence type="ECO:0000256" key="13">
    <source>
        <dbReference type="ARBA" id="ARBA00023163"/>
    </source>
</evidence>
<dbReference type="PROSITE" id="PS51437">
    <property type="entry name" value="CG_1"/>
    <property type="match status" value="1"/>
</dbReference>
<evidence type="ECO:0000256" key="14">
    <source>
        <dbReference type="ARBA" id="ARBA00023242"/>
    </source>
</evidence>
<dbReference type="PROSITE" id="PS50297">
    <property type="entry name" value="ANK_REP_REGION"/>
    <property type="match status" value="1"/>
</dbReference>
<dbReference type="GO" id="GO:0003690">
    <property type="term" value="F:double-stranded DNA binding"/>
    <property type="evidence" value="ECO:0007669"/>
    <property type="project" value="TreeGrafter"/>
</dbReference>
<dbReference type="GO" id="GO:0006357">
    <property type="term" value="P:regulation of transcription by RNA polymerase II"/>
    <property type="evidence" value="ECO:0007669"/>
    <property type="project" value="TreeGrafter"/>
</dbReference>
<dbReference type="GO" id="GO:0005634">
    <property type="term" value="C:nucleus"/>
    <property type="evidence" value="ECO:0007669"/>
    <property type="project" value="UniProtKB-SubCell"/>
</dbReference>
<dbReference type="SUPFAM" id="SSF52540">
    <property type="entry name" value="P-loop containing nucleoside triphosphate hydrolases"/>
    <property type="match status" value="1"/>
</dbReference>
<keyword evidence="11" id="KW-0238">DNA-binding</keyword>
<evidence type="ECO:0000259" key="17">
    <source>
        <dbReference type="PROSITE" id="PS51437"/>
    </source>
</evidence>
<proteinExistence type="inferred from homology"/>
<dbReference type="InterPro" id="IPR036770">
    <property type="entry name" value="Ankyrin_rpt-contain_sf"/>
</dbReference>
<comment type="caution">
    <text evidence="18">The sequence shown here is derived from an EMBL/GenBank/DDBJ whole genome shotgun (WGS) entry which is preliminary data.</text>
</comment>
<evidence type="ECO:0000256" key="5">
    <source>
        <dbReference type="ARBA" id="ARBA00022837"/>
    </source>
</evidence>
<dbReference type="InterPro" id="IPR000048">
    <property type="entry name" value="IQ_motif_EF-hand-BS"/>
</dbReference>
<dbReference type="InterPro" id="IPR014756">
    <property type="entry name" value="Ig_E-set"/>
</dbReference>
<evidence type="ECO:0000256" key="9">
    <source>
        <dbReference type="ARBA" id="ARBA00023043"/>
    </source>
</evidence>
<evidence type="ECO:0000256" key="15">
    <source>
        <dbReference type="PROSITE-ProRule" id="PRU00023"/>
    </source>
</evidence>
<feature type="compositionally biased region" description="Low complexity" evidence="16">
    <location>
        <begin position="151"/>
        <end position="166"/>
    </location>
</feature>
<dbReference type="InterPro" id="IPR002110">
    <property type="entry name" value="Ankyrin_rpt"/>
</dbReference>
<dbReference type="SMART" id="SM00015">
    <property type="entry name" value="IQ"/>
    <property type="match status" value="2"/>
</dbReference>
<dbReference type="Gene3D" id="2.60.40.10">
    <property type="entry name" value="Immunoglobulins"/>
    <property type="match status" value="1"/>
</dbReference>
<dbReference type="PANTHER" id="PTHR23335">
    <property type="entry name" value="CALMODULIN-BINDING TRANSCRIPTION ACTIVATOR CAMTA"/>
    <property type="match status" value="1"/>
</dbReference>
<dbReference type="Pfam" id="PF12796">
    <property type="entry name" value="Ank_2"/>
    <property type="match status" value="1"/>
</dbReference>
<keyword evidence="9 15" id="KW-0040">ANK repeat</keyword>
<keyword evidence="14" id="KW-0539">Nucleus</keyword>
<accession>A0AAD3S207</accession>
<name>A0AAD3S207_NEPGR</name>
<evidence type="ECO:0000256" key="7">
    <source>
        <dbReference type="ARBA" id="ARBA00023015"/>
    </source>
</evidence>
<dbReference type="FunFam" id="1.20.5.190:FF:000003">
    <property type="entry name" value="Calmodulin-binding transcription activator 2"/>
    <property type="match status" value="1"/>
</dbReference>
<evidence type="ECO:0000256" key="12">
    <source>
        <dbReference type="ARBA" id="ARBA00023159"/>
    </source>
</evidence>
<dbReference type="Pfam" id="PF01833">
    <property type="entry name" value="TIG"/>
    <property type="match status" value="1"/>
</dbReference>
<evidence type="ECO:0000313" key="18">
    <source>
        <dbReference type="EMBL" id="GMH03008.1"/>
    </source>
</evidence>
<keyword evidence="13" id="KW-0804">Transcription</keyword>
<dbReference type="AlphaFoldDB" id="A0AAD3S207"/>
<dbReference type="GO" id="GO:0005516">
    <property type="term" value="F:calmodulin binding"/>
    <property type="evidence" value="ECO:0007669"/>
    <property type="project" value="UniProtKB-KW"/>
</dbReference>
<keyword evidence="7" id="KW-0805">Transcription regulation</keyword>
<dbReference type="Pfam" id="PF00612">
    <property type="entry name" value="IQ"/>
    <property type="match status" value="2"/>
</dbReference>
<protein>
    <recommendedName>
        <fullName evidence="17">CG-1 domain-containing protein</fullName>
    </recommendedName>
</protein>
<dbReference type="SMART" id="SM00248">
    <property type="entry name" value="ANK"/>
    <property type="match status" value="2"/>
</dbReference>
<evidence type="ECO:0000256" key="3">
    <source>
        <dbReference type="ARBA" id="ARBA00022553"/>
    </source>
</evidence>
<evidence type="ECO:0000256" key="10">
    <source>
        <dbReference type="ARBA" id="ARBA00023054"/>
    </source>
</evidence>
<evidence type="ECO:0000256" key="8">
    <source>
        <dbReference type="ARBA" id="ARBA00023016"/>
    </source>
</evidence>
<dbReference type="FunFam" id="2.60.40.10:FF:000314">
    <property type="entry name" value="Calmodulin-binding transcription activator 2"/>
    <property type="match status" value="1"/>
</dbReference>
<reference evidence="18" key="1">
    <citation type="submission" date="2023-05" db="EMBL/GenBank/DDBJ databases">
        <title>Nepenthes gracilis genome sequencing.</title>
        <authorList>
            <person name="Fukushima K."/>
        </authorList>
    </citation>
    <scope>NUCLEOTIDE SEQUENCE</scope>
    <source>
        <strain evidence="18">SING2019-196</strain>
    </source>
</reference>
<dbReference type="InterPro" id="IPR002909">
    <property type="entry name" value="IPT_dom"/>
</dbReference>
<dbReference type="PROSITE" id="PS50096">
    <property type="entry name" value="IQ"/>
    <property type="match status" value="2"/>
</dbReference>
<evidence type="ECO:0000256" key="16">
    <source>
        <dbReference type="SAM" id="MobiDB-lite"/>
    </source>
</evidence>
<feature type="region of interest" description="Disordered" evidence="16">
    <location>
        <begin position="147"/>
        <end position="182"/>
    </location>
</feature>
<dbReference type="SUPFAM" id="SSF81296">
    <property type="entry name" value="E set domains"/>
    <property type="match status" value="1"/>
</dbReference>
<keyword evidence="10" id="KW-0175">Coiled coil</keyword>
<evidence type="ECO:0000256" key="4">
    <source>
        <dbReference type="ARBA" id="ARBA00022737"/>
    </source>
</evidence>
<comment type="subcellular location">
    <subcellularLocation>
        <location evidence="1">Nucleus</location>
    </subcellularLocation>
</comment>
<dbReference type="InterPro" id="IPR013783">
    <property type="entry name" value="Ig-like_fold"/>
</dbReference>
<keyword evidence="12" id="KW-0010">Activator</keyword>
<keyword evidence="3" id="KW-0597">Phosphoprotein</keyword>
<dbReference type="GO" id="GO:0003712">
    <property type="term" value="F:transcription coregulator activity"/>
    <property type="evidence" value="ECO:0007669"/>
    <property type="project" value="TreeGrafter"/>
</dbReference>
<dbReference type="InterPro" id="IPR005559">
    <property type="entry name" value="CG-1_dom"/>
</dbReference>
<evidence type="ECO:0000313" key="19">
    <source>
        <dbReference type="Proteomes" id="UP001279734"/>
    </source>
</evidence>
<dbReference type="InterPro" id="IPR027417">
    <property type="entry name" value="P-loop_NTPase"/>
</dbReference>
<evidence type="ECO:0000256" key="6">
    <source>
        <dbReference type="ARBA" id="ARBA00022860"/>
    </source>
</evidence>